<organism evidence="3 4">
    <name type="scientific">Reticulomyxa filosa</name>
    <dbReference type="NCBI Taxonomy" id="46433"/>
    <lineage>
        <taxon>Eukaryota</taxon>
        <taxon>Sar</taxon>
        <taxon>Rhizaria</taxon>
        <taxon>Retaria</taxon>
        <taxon>Foraminifera</taxon>
        <taxon>Monothalamids</taxon>
        <taxon>Reticulomyxidae</taxon>
        <taxon>Reticulomyxa</taxon>
    </lineage>
</organism>
<proteinExistence type="predicted"/>
<comment type="caution">
    <text evidence="3">The sequence shown here is derived from an EMBL/GenBank/DDBJ whole genome shotgun (WGS) entry which is preliminary data.</text>
</comment>
<evidence type="ECO:0000313" key="4">
    <source>
        <dbReference type="Proteomes" id="UP000023152"/>
    </source>
</evidence>
<feature type="compositionally biased region" description="Basic and acidic residues" evidence="2">
    <location>
        <begin position="179"/>
        <end position="196"/>
    </location>
</feature>
<dbReference type="Proteomes" id="UP000023152">
    <property type="component" value="Unassembled WGS sequence"/>
</dbReference>
<dbReference type="AlphaFoldDB" id="X6LH56"/>
<reference evidence="3 4" key="1">
    <citation type="journal article" date="2013" name="Curr. Biol.">
        <title>The Genome of the Foraminiferan Reticulomyxa filosa.</title>
        <authorList>
            <person name="Glockner G."/>
            <person name="Hulsmann N."/>
            <person name="Schleicher M."/>
            <person name="Noegel A.A."/>
            <person name="Eichinger L."/>
            <person name="Gallinger C."/>
            <person name="Pawlowski J."/>
            <person name="Sierra R."/>
            <person name="Euteneuer U."/>
            <person name="Pillet L."/>
            <person name="Moustafa A."/>
            <person name="Platzer M."/>
            <person name="Groth M."/>
            <person name="Szafranski K."/>
            <person name="Schliwa M."/>
        </authorList>
    </citation>
    <scope>NUCLEOTIDE SEQUENCE [LARGE SCALE GENOMIC DNA]</scope>
</reference>
<feature type="coiled-coil region" evidence="1">
    <location>
        <begin position="923"/>
        <end position="962"/>
    </location>
</feature>
<sequence length="1068" mass="126741">MTESKEEKDKIEQLCLLLKNEVDIDDGQASKIVFLYQTLGLKKREDMAFIEPEDWKSIFEQVTLTPIQKRRLLKIVNTIRKEEGEELLDKNFGIKVDPVPRSKVAPTFFTTMHTFLFTRICTKFVVRNRLCIDHTFFFFFFNQKNRVRGDTNKTALYWIKCMKYIENSVIVPQPPVKQEPQEDHDTEKDELKPGEGFSHLEEQKTASNDVIWIISQDYSQQAKRLRIYLCCPKPEHGRVRTVFFLNIPEADQRYPLKLVNKDTPWLYWRDFYVASNSDLSFNIFDQVKQTTNATVPASSQAIIVEEQSVQLESNEKSARILKHLACGIEDEPSFCFALTVFNNLKTQLRLSKSQDIENVLNDNTPNLDQSNASSKQVYQILFVRNIWSEWDIKQCLSSKQLFIIVRTLAKDKSADQFPSPFIQSIRSDLDSVVSNSARYEVSSTLIDRLRLIPCVNYLALSNWQQLIISFNKFFQRFDFQSSKVQSINENELIEVLTFDLTLRKNRTFHPIVWIEDYLIKLLSPHNQLMQLTLQLLLDYNNYDKTADSNPWKKLWKSKKCWPLFQSFFKVQFEEWDTFIAKLQQCVVNFVEIANKLLQGFQSTEFQPLYIFFFLFWEEKKKQIGDLVVINRWKDRNSITKTIDPFYDKIEGEGLAVMVKLIWADTSANVSNESVSLTARILEQLFKNETNRKYLIELLANPDINPVNPVLQILQSSFKDWLNVREEEYLDDKQPFHSKVIELLCSSTFQKAKLYHSNFMEILDDRYHELRMDNDKWTDDQIKMIQDCADKKSELFEKVICTMEKDFPKVEKLNEENVEPESEKLCLNLDYCFKCRLWFKQDNPMQKSLFTFFNKLLTNLTNENLLPIHVYKYLATHLNKIKELSYLTKSTELIKKLEEMVNKYQQFSKLIGTFKQVYNDFLIEDDLSLRLKELKKESNNWKMQKFVETKNRYAQELQILEEQEKCMEIVLAQRDSSIFRKIWERKKTEQSVTNQQSFFIFNRMFQDSNKKWEDFKQDLQNGTIKYKDLEWMSIARSNETDHIMECLENEMKYLFPRLSDEERQSIVND</sequence>
<accession>X6LH56</accession>
<keyword evidence="4" id="KW-1185">Reference proteome</keyword>
<dbReference type="EMBL" id="ASPP01039704">
    <property type="protein sequence ID" value="ETO00904.1"/>
    <property type="molecule type" value="Genomic_DNA"/>
</dbReference>
<evidence type="ECO:0000256" key="2">
    <source>
        <dbReference type="SAM" id="MobiDB-lite"/>
    </source>
</evidence>
<name>X6LH56_RETFI</name>
<protein>
    <recommendedName>
        <fullName evidence="5">Viral A-type inclusion protein</fullName>
    </recommendedName>
</protein>
<feature type="region of interest" description="Disordered" evidence="2">
    <location>
        <begin position="175"/>
        <end position="196"/>
    </location>
</feature>
<evidence type="ECO:0000313" key="3">
    <source>
        <dbReference type="EMBL" id="ETO00904.1"/>
    </source>
</evidence>
<gene>
    <name evidence="3" type="ORF">RFI_36536</name>
</gene>
<keyword evidence="1" id="KW-0175">Coiled coil</keyword>
<evidence type="ECO:0008006" key="5">
    <source>
        <dbReference type="Google" id="ProtNLM"/>
    </source>
</evidence>
<feature type="non-terminal residue" evidence="3">
    <location>
        <position position="1068"/>
    </location>
</feature>
<evidence type="ECO:0000256" key="1">
    <source>
        <dbReference type="SAM" id="Coils"/>
    </source>
</evidence>